<evidence type="ECO:0000259" key="1">
    <source>
        <dbReference type="Pfam" id="PF13610"/>
    </source>
</evidence>
<protein>
    <submittedName>
        <fullName evidence="2">DDE domain-containing protein</fullName>
    </submittedName>
</protein>
<dbReference type="InterPro" id="IPR032874">
    <property type="entry name" value="DDE_dom"/>
</dbReference>
<name>A0A1H4EJK7_9BACT</name>
<dbReference type="Proteomes" id="UP000199409">
    <property type="component" value="Unassembled WGS sequence"/>
</dbReference>
<gene>
    <name evidence="2" type="ORF">SAMN05660420_03413</name>
</gene>
<dbReference type="AlphaFoldDB" id="A0A1H4EJK7"/>
<sequence>VQHKRNKLAALLFFRKLFRKTGVRPYKIVTDKLRSYRAALKELSTGHHMRRVGIKIIGRNFRTNPPDSVNEK</sequence>
<feature type="non-terminal residue" evidence="2">
    <location>
        <position position="1"/>
    </location>
</feature>
<accession>A0A1H4EJK7</accession>
<feature type="domain" description="DDE" evidence="1">
    <location>
        <begin position="1"/>
        <end position="46"/>
    </location>
</feature>
<dbReference type="EMBL" id="FNQN01000026">
    <property type="protein sequence ID" value="SEA85234.1"/>
    <property type="molecule type" value="Genomic_DNA"/>
</dbReference>
<reference evidence="2 3" key="1">
    <citation type="submission" date="2016-10" db="EMBL/GenBank/DDBJ databases">
        <authorList>
            <person name="de Groot N.N."/>
        </authorList>
    </citation>
    <scope>NUCLEOTIDE SEQUENCE [LARGE SCALE GENOMIC DNA]</scope>
    <source>
        <strain evidence="2 3">DSM 7343</strain>
    </source>
</reference>
<dbReference type="OrthoDB" id="4315389at2"/>
<evidence type="ECO:0000313" key="2">
    <source>
        <dbReference type="EMBL" id="SEA85234.1"/>
    </source>
</evidence>
<dbReference type="Pfam" id="PF13610">
    <property type="entry name" value="DDE_Tnp_IS240"/>
    <property type="match status" value="1"/>
</dbReference>
<evidence type="ECO:0000313" key="3">
    <source>
        <dbReference type="Proteomes" id="UP000199409"/>
    </source>
</evidence>
<proteinExistence type="predicted"/>
<keyword evidence="3" id="KW-1185">Reference proteome</keyword>
<organism evidence="2 3">
    <name type="scientific">Desulfuromusa kysingii</name>
    <dbReference type="NCBI Taxonomy" id="37625"/>
    <lineage>
        <taxon>Bacteria</taxon>
        <taxon>Pseudomonadati</taxon>
        <taxon>Thermodesulfobacteriota</taxon>
        <taxon>Desulfuromonadia</taxon>
        <taxon>Desulfuromonadales</taxon>
        <taxon>Geopsychrobacteraceae</taxon>
        <taxon>Desulfuromusa</taxon>
    </lineage>
</organism>